<keyword evidence="2" id="KW-1185">Reference proteome</keyword>
<gene>
    <name evidence="1" type="ORF">KIN20_021344</name>
</gene>
<dbReference type="EMBL" id="JAHQIW010004322">
    <property type="protein sequence ID" value="KAJ1361952.1"/>
    <property type="molecule type" value="Genomic_DNA"/>
</dbReference>
<evidence type="ECO:0000313" key="1">
    <source>
        <dbReference type="EMBL" id="KAJ1361952.1"/>
    </source>
</evidence>
<organism evidence="1 2">
    <name type="scientific">Parelaphostrongylus tenuis</name>
    <name type="common">Meningeal worm</name>
    <dbReference type="NCBI Taxonomy" id="148309"/>
    <lineage>
        <taxon>Eukaryota</taxon>
        <taxon>Metazoa</taxon>
        <taxon>Ecdysozoa</taxon>
        <taxon>Nematoda</taxon>
        <taxon>Chromadorea</taxon>
        <taxon>Rhabditida</taxon>
        <taxon>Rhabditina</taxon>
        <taxon>Rhabditomorpha</taxon>
        <taxon>Strongyloidea</taxon>
        <taxon>Metastrongylidae</taxon>
        <taxon>Parelaphostrongylus</taxon>
    </lineage>
</organism>
<reference evidence="1" key="1">
    <citation type="submission" date="2021-06" db="EMBL/GenBank/DDBJ databases">
        <title>Parelaphostrongylus tenuis whole genome reference sequence.</title>
        <authorList>
            <person name="Garwood T.J."/>
            <person name="Larsen P.A."/>
            <person name="Fountain-Jones N.M."/>
            <person name="Garbe J.R."/>
            <person name="Macchietto M.G."/>
            <person name="Kania S.A."/>
            <person name="Gerhold R.W."/>
            <person name="Richards J.E."/>
            <person name="Wolf T.M."/>
        </authorList>
    </citation>
    <scope>NUCLEOTIDE SEQUENCE</scope>
    <source>
        <strain evidence="1">MNPRO001-30</strain>
        <tissue evidence="1">Meninges</tissue>
    </source>
</reference>
<name>A0AAD5MP27_PARTN</name>
<evidence type="ECO:0000313" key="2">
    <source>
        <dbReference type="Proteomes" id="UP001196413"/>
    </source>
</evidence>
<dbReference type="AlphaFoldDB" id="A0AAD5MP27"/>
<comment type="caution">
    <text evidence="1">The sequence shown here is derived from an EMBL/GenBank/DDBJ whole genome shotgun (WGS) entry which is preliminary data.</text>
</comment>
<sequence>MQRGVCLTQAGKISLRQNNAFKSVSAHKEVRRTLQLGERGLSSFRTYEASFITRYLQVPSQSSLISLTLSGSGETILWA</sequence>
<protein>
    <submittedName>
        <fullName evidence="1">Uncharacterized protein</fullName>
    </submittedName>
</protein>
<dbReference type="Proteomes" id="UP001196413">
    <property type="component" value="Unassembled WGS sequence"/>
</dbReference>
<accession>A0AAD5MP27</accession>
<proteinExistence type="predicted"/>